<organism evidence="1 2">
    <name type="scientific">Pleurotus cornucopiae</name>
    <name type="common">Cornucopia mushroom</name>
    <dbReference type="NCBI Taxonomy" id="5321"/>
    <lineage>
        <taxon>Eukaryota</taxon>
        <taxon>Fungi</taxon>
        <taxon>Dikarya</taxon>
        <taxon>Basidiomycota</taxon>
        <taxon>Agaricomycotina</taxon>
        <taxon>Agaricomycetes</taxon>
        <taxon>Agaricomycetidae</taxon>
        <taxon>Agaricales</taxon>
        <taxon>Pleurotineae</taxon>
        <taxon>Pleurotaceae</taxon>
        <taxon>Pleurotus</taxon>
    </lineage>
</organism>
<accession>A0ACB7IP66</accession>
<dbReference type="EMBL" id="WQMT02000009">
    <property type="protein sequence ID" value="KAG9219671.1"/>
    <property type="molecule type" value="Genomic_DNA"/>
</dbReference>
<proteinExistence type="predicted"/>
<gene>
    <name evidence="1" type="ORF">CCMSSC00406_0006007</name>
</gene>
<keyword evidence="2" id="KW-1185">Reference proteome</keyword>
<reference evidence="1 2" key="1">
    <citation type="journal article" date="2021" name="Appl. Environ. Microbiol.">
        <title>Genetic linkage and physical mapping for an oyster mushroom Pleurotus cornucopiae and QTL analysis for the trait cap color.</title>
        <authorList>
            <person name="Zhang Y."/>
            <person name="Gao W."/>
            <person name="Sonnenberg A."/>
            <person name="Chen Q."/>
            <person name="Zhang J."/>
            <person name="Huang C."/>
        </authorList>
    </citation>
    <scope>NUCLEOTIDE SEQUENCE [LARGE SCALE GENOMIC DNA]</scope>
    <source>
        <strain evidence="1">CCMSSC00406</strain>
    </source>
</reference>
<evidence type="ECO:0000313" key="1">
    <source>
        <dbReference type="EMBL" id="KAG9219671.1"/>
    </source>
</evidence>
<sequence>MDIDFTAIDPMKTGPVSFVLVGGNTPHLALNLARTTPPNSQLRTRDTDGLFDAVSFKHYLVYEHLLKLTILSPLTLDFQRQVDLLKLRQTCGNAALGLDVSVDGKAHAVVQVGVVASGTIPPHIAKFGAFADLTADLEAHLRVNAQLQGTIDTGRKTLFKMDIDGFNVPGIFSATPELSIDGHVIAQLNISMNLDVGIGYQIDGLQLWLPASAGHSTTKSITRKAILSASPNDNARGTIEGHILPSVQLRLSGLAGQINAAASLEVDAFAKLQLDAQAVTAVSKGRRGVVVESSNEYIPPYDRPFKGCVDFTAGLSITGKGSGNILGLVDFDKQISMFNKQFQVVKKCWNGGVVSRSLSTMLEKRSRDIGPVCPKSSAPLSAVDNETVPASMVYAINHRKRWVLLVLLLVWLGQFGSMAYSVSGSDIIATDTSYSANGWICNLDTSAASHFQLGFIVPLVIFDCTAFTLTFLGLSTPGESMLIGVAPLLPRTSISARVLRDGLFYFLILCMVNISWAISSSFLDPDFQNIVHLPSSAFV</sequence>
<protein>
    <submittedName>
        <fullName evidence="1">Uncharacterized protein</fullName>
    </submittedName>
</protein>
<dbReference type="Proteomes" id="UP000824881">
    <property type="component" value="Unassembled WGS sequence"/>
</dbReference>
<name>A0ACB7IP66_PLECO</name>
<comment type="caution">
    <text evidence="1">The sequence shown here is derived from an EMBL/GenBank/DDBJ whole genome shotgun (WGS) entry which is preliminary data.</text>
</comment>
<evidence type="ECO:0000313" key="2">
    <source>
        <dbReference type="Proteomes" id="UP000824881"/>
    </source>
</evidence>